<evidence type="ECO:0000256" key="4">
    <source>
        <dbReference type="ARBA" id="ARBA00022989"/>
    </source>
</evidence>
<dbReference type="PANTHER" id="PTHR30250:SF11">
    <property type="entry name" value="O-ANTIGEN TRANSPORTER-RELATED"/>
    <property type="match status" value="1"/>
</dbReference>
<evidence type="ECO:0000313" key="8">
    <source>
        <dbReference type="EMBL" id="SEM03516.1"/>
    </source>
</evidence>
<feature type="transmembrane region" description="Helical" evidence="7">
    <location>
        <begin position="117"/>
        <end position="134"/>
    </location>
</feature>
<evidence type="ECO:0000256" key="3">
    <source>
        <dbReference type="ARBA" id="ARBA00022692"/>
    </source>
</evidence>
<feature type="compositionally biased region" description="Low complexity" evidence="6">
    <location>
        <begin position="597"/>
        <end position="619"/>
    </location>
</feature>
<dbReference type="Proteomes" id="UP000183894">
    <property type="component" value="Unassembled WGS sequence"/>
</dbReference>
<feature type="transmembrane region" description="Helical" evidence="7">
    <location>
        <begin position="42"/>
        <end position="64"/>
    </location>
</feature>
<evidence type="ECO:0000313" key="9">
    <source>
        <dbReference type="Proteomes" id="UP000183894"/>
    </source>
</evidence>
<feature type="transmembrane region" description="Helical" evidence="7">
    <location>
        <begin position="429"/>
        <end position="447"/>
    </location>
</feature>
<dbReference type="EMBL" id="FOAD01000016">
    <property type="protein sequence ID" value="SEM03516.1"/>
    <property type="molecule type" value="Genomic_DNA"/>
</dbReference>
<proteinExistence type="predicted"/>
<dbReference type="PANTHER" id="PTHR30250">
    <property type="entry name" value="PST FAMILY PREDICTED COLANIC ACID TRANSPORTER"/>
    <property type="match status" value="1"/>
</dbReference>
<feature type="transmembrane region" description="Helical" evidence="7">
    <location>
        <begin position="852"/>
        <end position="873"/>
    </location>
</feature>
<feature type="transmembrane region" description="Helical" evidence="7">
    <location>
        <begin position="227"/>
        <end position="248"/>
    </location>
</feature>
<keyword evidence="5 7" id="KW-0472">Membrane</keyword>
<protein>
    <submittedName>
        <fullName evidence="8">Membrane protein involved in the export of O-antigen and teichoic acid</fullName>
    </submittedName>
</protein>
<evidence type="ECO:0000256" key="7">
    <source>
        <dbReference type="SAM" id="Phobius"/>
    </source>
</evidence>
<evidence type="ECO:0000256" key="1">
    <source>
        <dbReference type="ARBA" id="ARBA00004651"/>
    </source>
</evidence>
<feature type="transmembrane region" description="Helical" evidence="7">
    <location>
        <begin position="367"/>
        <end position="385"/>
    </location>
</feature>
<sequence length="877" mass="92388">MNRNMVTAFLSIVGGRIFIVLSSVVLTPILITTLGFELYGRYSTLTAVFGISTILMSSGINSGARKFLAEDRSISDWKSHVFGYYFRLGTVLAVLTAIAFALAAWSGLVTRFLGREYVIGFYGLAGLTIATQFREYSRRSLMGLKQEHLSEPLRVFNKVGSRIALIGIAYLGFEIGGLMVGLIVVNGLVALLAMWWLRSSISLRGVVSTPPQEFPTKELFSFNHLSVVYMLFLTSMYHVDVLMLASFVTETQVGYYKSALVITQFLWVIPRSIQSMLIQSVSDLWAEDRIEQINEIASRVTRYGMLVVVLLSIGLGALAKDFVPLYLGDGSMPVVTPLLILLPGTIGFAVVRPILAISHAKADMKPLITATGAAAALNLGLNALLIPRYGILGAAIATTTGYSSLPLFNLFSARYLGFKPFADARISRIFATGFIAGVPIFLLSMTLEHSLVALVVVPPIGFLVYVTVAFMVGAVGVDEALDVMTSLPAPLGSWATSVQARRGEIETTSGPTWGNESWAERHKDTLQYALLAVGVLLSLSGVALAMGVPGVDVGPSIDGDSPVPEVNNTSPVTDTPMPPGTGTPSIIDRALPTRAPTTTTASNQTTSTSSPTTTTTDDGGFFGGGDDDDDDEDDHEDDDDSGDDDSGGDDTPTRAPTSTATTTDSPTNNTTTTTTGTPGNNTTTTTATTTTDSPGNNTTTTTTTTTDSPGNNTTTTTTTDTPGTTATTTATTTTETTTSTDTTTTDTTTTSTTTDTPTDTTTTTETTTTETTTSTDTATDTTTTDTTTETSSDTTTAETTESTEETTATDSTASSSAGESILTDSTDGSTLLMATPAAVSDLLPIQLLSAGWLPTGAVWYQSLLFVGVVALAGRSAR</sequence>
<feature type="compositionally biased region" description="Low complexity" evidence="6">
    <location>
        <begin position="649"/>
        <end position="817"/>
    </location>
</feature>
<feature type="compositionally biased region" description="Acidic residues" evidence="6">
    <location>
        <begin position="625"/>
        <end position="648"/>
    </location>
</feature>
<feature type="transmembrane region" description="Helical" evidence="7">
    <location>
        <begin position="335"/>
        <end position="355"/>
    </location>
</feature>
<gene>
    <name evidence="8" type="ORF">SAMN04488691_11624</name>
</gene>
<feature type="transmembrane region" description="Helical" evidence="7">
    <location>
        <begin position="84"/>
        <end position="105"/>
    </location>
</feature>
<accession>A0A1H7V2Z6</accession>
<dbReference type="GO" id="GO:0005886">
    <property type="term" value="C:plasma membrane"/>
    <property type="evidence" value="ECO:0007669"/>
    <property type="project" value="UniProtKB-SubCell"/>
</dbReference>
<dbReference type="Pfam" id="PF13440">
    <property type="entry name" value="Polysacc_synt_3"/>
    <property type="match status" value="1"/>
</dbReference>
<dbReference type="InterPro" id="IPR050833">
    <property type="entry name" value="Poly_Biosynth_Transport"/>
</dbReference>
<feature type="transmembrane region" description="Helical" evidence="7">
    <location>
        <begin position="303"/>
        <end position="323"/>
    </location>
</feature>
<evidence type="ECO:0000256" key="5">
    <source>
        <dbReference type="ARBA" id="ARBA00023136"/>
    </source>
</evidence>
<comment type="subcellular location">
    <subcellularLocation>
        <location evidence="1">Cell membrane</location>
        <topology evidence="1">Multi-pass membrane protein</topology>
    </subcellularLocation>
</comment>
<feature type="transmembrane region" description="Helical" evidence="7">
    <location>
        <begin position="453"/>
        <end position="477"/>
    </location>
</feature>
<feature type="transmembrane region" description="Helical" evidence="7">
    <location>
        <begin position="391"/>
        <end position="417"/>
    </location>
</feature>
<name>A0A1H7V2Z6_HALLR</name>
<dbReference type="RefSeq" id="WP_244509761.1">
    <property type="nucleotide sequence ID" value="NZ_FOAD01000016.1"/>
</dbReference>
<dbReference type="AlphaFoldDB" id="A0A1H7V2Z6"/>
<keyword evidence="4 7" id="KW-1133">Transmembrane helix</keyword>
<feature type="region of interest" description="Disordered" evidence="6">
    <location>
        <begin position="554"/>
        <end position="822"/>
    </location>
</feature>
<keyword evidence="3 7" id="KW-0812">Transmembrane</keyword>
<evidence type="ECO:0000256" key="6">
    <source>
        <dbReference type="SAM" id="MobiDB-lite"/>
    </source>
</evidence>
<feature type="transmembrane region" description="Helical" evidence="7">
    <location>
        <begin position="12"/>
        <end position="36"/>
    </location>
</feature>
<keyword evidence="2" id="KW-1003">Cell membrane</keyword>
<evidence type="ECO:0000256" key="2">
    <source>
        <dbReference type="ARBA" id="ARBA00022475"/>
    </source>
</evidence>
<reference evidence="8 9" key="1">
    <citation type="submission" date="2016-10" db="EMBL/GenBank/DDBJ databases">
        <authorList>
            <person name="de Groot N.N."/>
        </authorList>
    </citation>
    <scope>NUCLEOTIDE SEQUENCE [LARGE SCALE GENOMIC DNA]</scope>
    <source>
        <strain evidence="8 9">CDM_5</strain>
    </source>
</reference>
<feature type="transmembrane region" description="Helical" evidence="7">
    <location>
        <begin position="528"/>
        <end position="548"/>
    </location>
</feature>
<organism evidence="8 9">
    <name type="scientific">Haloferax larsenii</name>
    <dbReference type="NCBI Taxonomy" id="302484"/>
    <lineage>
        <taxon>Archaea</taxon>
        <taxon>Methanobacteriati</taxon>
        <taxon>Methanobacteriota</taxon>
        <taxon>Stenosarchaea group</taxon>
        <taxon>Halobacteria</taxon>
        <taxon>Halobacteriales</taxon>
        <taxon>Haloferacaceae</taxon>
        <taxon>Haloferax</taxon>
    </lineage>
</organism>